<dbReference type="eggNOG" id="ENOG502S210">
    <property type="taxonomic scope" value="Eukaryota"/>
</dbReference>
<dbReference type="CDD" id="cd11537">
    <property type="entry name" value="NTP-PPase_RS21-C6_like"/>
    <property type="match status" value="1"/>
</dbReference>
<organism evidence="2">
    <name type="scientific">Naegleria gruberi</name>
    <name type="common">Amoeba</name>
    <dbReference type="NCBI Taxonomy" id="5762"/>
    <lineage>
        <taxon>Eukaryota</taxon>
        <taxon>Discoba</taxon>
        <taxon>Heterolobosea</taxon>
        <taxon>Tetramitia</taxon>
        <taxon>Eutetramitia</taxon>
        <taxon>Vahlkampfiidae</taxon>
        <taxon>Naegleria</taxon>
    </lineage>
</organism>
<dbReference type="PANTHER" id="PTHR46523:SF1">
    <property type="entry name" value="DCTP PYROPHOSPHATASE 1"/>
    <property type="match status" value="1"/>
</dbReference>
<protein>
    <submittedName>
        <fullName evidence="1">Predicted protein</fullName>
    </submittedName>
</protein>
<dbReference type="GO" id="GO:0042262">
    <property type="term" value="P:DNA protection"/>
    <property type="evidence" value="ECO:0007669"/>
    <property type="project" value="TreeGrafter"/>
</dbReference>
<dbReference type="EMBL" id="GG738864">
    <property type="protein sequence ID" value="EFC45226.1"/>
    <property type="molecule type" value="Genomic_DNA"/>
</dbReference>
<dbReference type="GO" id="GO:0006253">
    <property type="term" value="P:dCTP catabolic process"/>
    <property type="evidence" value="ECO:0007669"/>
    <property type="project" value="TreeGrafter"/>
</dbReference>
<keyword evidence="2" id="KW-1185">Reference proteome</keyword>
<dbReference type="GeneID" id="8850360"/>
<accession>D2VDG0</accession>
<dbReference type="Pfam" id="PF12643">
    <property type="entry name" value="MazG-like"/>
    <property type="match status" value="1"/>
</dbReference>
<feature type="non-terminal residue" evidence="1">
    <location>
        <position position="1"/>
    </location>
</feature>
<dbReference type="InParanoid" id="D2VDG0"/>
<dbReference type="PIRSF" id="PIRSF029826">
    <property type="entry name" value="UCP029826_pph"/>
    <property type="match status" value="1"/>
</dbReference>
<feature type="non-terminal residue" evidence="1">
    <location>
        <position position="107"/>
    </location>
</feature>
<dbReference type="PANTHER" id="PTHR46523">
    <property type="entry name" value="DCTP PYROPHOSPHATASE 1"/>
    <property type="match status" value="1"/>
</dbReference>
<dbReference type="KEGG" id="ngr:NAEGRDRAFT_5223"/>
<dbReference type="InterPro" id="IPR025984">
    <property type="entry name" value="DCTPP"/>
</dbReference>
<dbReference type="OMA" id="FRDERNW"/>
<dbReference type="GO" id="GO:0047840">
    <property type="term" value="F:dCTP diphosphatase activity"/>
    <property type="evidence" value="ECO:0007669"/>
    <property type="project" value="TreeGrafter"/>
</dbReference>
<dbReference type="AlphaFoldDB" id="D2VDG0"/>
<evidence type="ECO:0000313" key="1">
    <source>
        <dbReference type="EMBL" id="EFC45226.1"/>
    </source>
</evidence>
<evidence type="ECO:0000313" key="2">
    <source>
        <dbReference type="Proteomes" id="UP000006671"/>
    </source>
</evidence>
<sequence>ITLEELRKLHEDFINEREWKKYHTPRNVTLALVGEIGELAEIFQWKSDQMCEDVQRDFSDKEKENLQDELSDCLFYLLRLSDLCGVNLPEVAFEKMKKNALKYPVGK</sequence>
<reference evidence="1 2" key="1">
    <citation type="journal article" date="2010" name="Cell">
        <title>The genome of Naegleria gruberi illuminates early eukaryotic versatility.</title>
        <authorList>
            <person name="Fritz-Laylin L.K."/>
            <person name="Prochnik S.E."/>
            <person name="Ginger M.L."/>
            <person name="Dacks J.B."/>
            <person name="Carpenter M.L."/>
            <person name="Field M.C."/>
            <person name="Kuo A."/>
            <person name="Paredez A."/>
            <person name="Chapman J."/>
            <person name="Pham J."/>
            <person name="Shu S."/>
            <person name="Neupane R."/>
            <person name="Cipriano M."/>
            <person name="Mancuso J."/>
            <person name="Tu H."/>
            <person name="Salamov A."/>
            <person name="Lindquist E."/>
            <person name="Shapiro H."/>
            <person name="Lucas S."/>
            <person name="Grigoriev I.V."/>
            <person name="Cande W.Z."/>
            <person name="Fulton C."/>
            <person name="Rokhsar D.S."/>
            <person name="Dawson S.C."/>
        </authorList>
    </citation>
    <scope>NUCLEOTIDE SEQUENCE [LARGE SCALE GENOMIC DNA]</scope>
    <source>
        <strain evidence="1 2">NEG-M</strain>
    </source>
</reference>
<dbReference type="SUPFAM" id="SSF101386">
    <property type="entry name" value="all-alpha NTP pyrophosphatases"/>
    <property type="match status" value="1"/>
</dbReference>
<dbReference type="Gene3D" id="1.10.287.1080">
    <property type="entry name" value="MazG-like"/>
    <property type="match status" value="1"/>
</dbReference>
<dbReference type="STRING" id="5762.D2VDG0"/>
<dbReference type="Proteomes" id="UP000006671">
    <property type="component" value="Unassembled WGS sequence"/>
</dbReference>
<dbReference type="GO" id="GO:0005829">
    <property type="term" value="C:cytosol"/>
    <property type="evidence" value="ECO:0007669"/>
    <property type="project" value="TreeGrafter"/>
</dbReference>
<dbReference type="RefSeq" id="XP_002677970.1">
    <property type="nucleotide sequence ID" value="XM_002677924.1"/>
</dbReference>
<dbReference type="OrthoDB" id="411123at2759"/>
<name>D2VDG0_NAEGR</name>
<dbReference type="InterPro" id="IPR052555">
    <property type="entry name" value="dCTP_Pyrophosphatase"/>
</dbReference>
<dbReference type="VEuPathDB" id="AmoebaDB:NAEGRDRAFT_5223"/>
<gene>
    <name evidence="1" type="ORF">NAEGRDRAFT_5223</name>
</gene>
<proteinExistence type="predicted"/>